<dbReference type="PANTHER" id="PTHR43304">
    <property type="entry name" value="PHYTOCHROME-LIKE PROTEIN CPH1"/>
    <property type="match status" value="1"/>
</dbReference>
<evidence type="ECO:0000256" key="3">
    <source>
        <dbReference type="ARBA" id="ARBA00022553"/>
    </source>
</evidence>
<dbReference type="PROSITE" id="PS50109">
    <property type="entry name" value="HIS_KIN"/>
    <property type="match status" value="1"/>
</dbReference>
<sequence length="471" mass="54751">MDKIKSFTILTLVLIILTGLISIYTLHRINHIQHVSRITDEMVAHTNDIHNRVLENEIAILSFATTFDSTFLDSMQEIESYIYKKIDSLKELSLEIDQGMEGIDSIRVLIEGRRQTFQNSLNSHPDYEGYLSYVRENRKENFLKFSQRIKIQNNLILEKHQRSIQEKEQGLINNLNVLSIIIFAVVAIAIMAVILSFNAFSRYKNKQEESTKQLAEYKELLEEQVNQLNISNKELEQFAYVASHDLQEPLRKITSFNDLLQEQYKDTLEGEGKLYLERIAYAANRMRKLITDLLEYSRAGRHKEEEGHLQLSEVVEEVLDDLYILVKEKNAQIKMGQLPRVWGSYMDWRAVFQNLISNAIKFSKPETPPTIQIYAETAPYDLVKKHIEEPDQKIQYYHITVSDNGIGFNQEYADKIFVIFQRLYGKDIFEGTGIGLAICKKIFEKMEGVIYAESEEGKGTTFHMIFPDYQG</sequence>
<feature type="domain" description="Histidine kinase" evidence="8">
    <location>
        <begin position="241"/>
        <end position="470"/>
    </location>
</feature>
<evidence type="ECO:0000256" key="4">
    <source>
        <dbReference type="ARBA" id="ARBA00022679"/>
    </source>
</evidence>
<dbReference type="SMART" id="SM00388">
    <property type="entry name" value="HisKA"/>
    <property type="match status" value="1"/>
</dbReference>
<evidence type="ECO:0000256" key="5">
    <source>
        <dbReference type="ARBA" id="ARBA00022777"/>
    </source>
</evidence>
<dbReference type="EMBL" id="PVTR01000007">
    <property type="protein sequence ID" value="PRY87168.1"/>
    <property type="molecule type" value="Genomic_DNA"/>
</dbReference>
<keyword evidence="7" id="KW-0472">Membrane</keyword>
<keyword evidence="7" id="KW-1133">Transmembrane helix</keyword>
<name>A0A2T0WKD5_9BACT</name>
<keyword evidence="4" id="KW-0808">Transferase</keyword>
<dbReference type="SUPFAM" id="SSF55874">
    <property type="entry name" value="ATPase domain of HSP90 chaperone/DNA topoisomerase II/histidine kinase"/>
    <property type="match status" value="1"/>
</dbReference>
<dbReference type="Pfam" id="PF00512">
    <property type="entry name" value="HisKA"/>
    <property type="match status" value="1"/>
</dbReference>
<dbReference type="Gene3D" id="3.30.565.10">
    <property type="entry name" value="Histidine kinase-like ATPase, C-terminal domain"/>
    <property type="match status" value="1"/>
</dbReference>
<evidence type="ECO:0000256" key="2">
    <source>
        <dbReference type="ARBA" id="ARBA00012438"/>
    </source>
</evidence>
<evidence type="ECO:0000313" key="10">
    <source>
        <dbReference type="Proteomes" id="UP000238157"/>
    </source>
</evidence>
<dbReference type="InterPro" id="IPR003661">
    <property type="entry name" value="HisK_dim/P_dom"/>
</dbReference>
<evidence type="ECO:0000256" key="7">
    <source>
        <dbReference type="SAM" id="Phobius"/>
    </source>
</evidence>
<dbReference type="Gene3D" id="1.10.287.130">
    <property type="match status" value="1"/>
</dbReference>
<keyword evidence="7" id="KW-0812">Transmembrane</keyword>
<dbReference type="OrthoDB" id="9124519at2"/>
<dbReference type="InterPro" id="IPR052162">
    <property type="entry name" value="Sensor_kinase/Photoreceptor"/>
</dbReference>
<dbReference type="AlphaFoldDB" id="A0A2T0WKD5"/>
<dbReference type="InterPro" id="IPR003594">
    <property type="entry name" value="HATPase_dom"/>
</dbReference>
<comment type="caution">
    <text evidence="9">The sequence shown here is derived from an EMBL/GenBank/DDBJ whole genome shotgun (WGS) entry which is preliminary data.</text>
</comment>
<dbReference type="InterPro" id="IPR005467">
    <property type="entry name" value="His_kinase_dom"/>
</dbReference>
<evidence type="ECO:0000256" key="1">
    <source>
        <dbReference type="ARBA" id="ARBA00000085"/>
    </source>
</evidence>
<gene>
    <name evidence="9" type="ORF">CLW00_107238</name>
</gene>
<dbReference type="RefSeq" id="WP_106134182.1">
    <property type="nucleotide sequence ID" value="NZ_PVTR01000007.1"/>
</dbReference>
<feature type="coiled-coil region" evidence="6">
    <location>
        <begin position="200"/>
        <end position="238"/>
    </location>
</feature>
<dbReference type="InterPro" id="IPR036890">
    <property type="entry name" value="HATPase_C_sf"/>
</dbReference>
<dbReference type="SUPFAM" id="SSF47384">
    <property type="entry name" value="Homodimeric domain of signal transducing histidine kinase"/>
    <property type="match status" value="1"/>
</dbReference>
<evidence type="ECO:0000256" key="6">
    <source>
        <dbReference type="SAM" id="Coils"/>
    </source>
</evidence>
<dbReference type="InterPro" id="IPR036097">
    <property type="entry name" value="HisK_dim/P_sf"/>
</dbReference>
<dbReference type="PRINTS" id="PR00344">
    <property type="entry name" value="BCTRLSENSOR"/>
</dbReference>
<keyword evidence="6" id="KW-0175">Coiled coil</keyword>
<dbReference type="CDD" id="cd00082">
    <property type="entry name" value="HisKA"/>
    <property type="match status" value="1"/>
</dbReference>
<evidence type="ECO:0000313" key="9">
    <source>
        <dbReference type="EMBL" id="PRY87168.1"/>
    </source>
</evidence>
<organism evidence="9 10">
    <name type="scientific">Mongoliibacter ruber</name>
    <dbReference type="NCBI Taxonomy" id="1750599"/>
    <lineage>
        <taxon>Bacteria</taxon>
        <taxon>Pseudomonadati</taxon>
        <taxon>Bacteroidota</taxon>
        <taxon>Cytophagia</taxon>
        <taxon>Cytophagales</taxon>
        <taxon>Cyclobacteriaceae</taxon>
        <taxon>Mongoliibacter</taxon>
    </lineage>
</organism>
<accession>A0A2T0WKD5</accession>
<comment type="catalytic activity">
    <reaction evidence="1">
        <text>ATP + protein L-histidine = ADP + protein N-phospho-L-histidine.</text>
        <dbReference type="EC" id="2.7.13.3"/>
    </reaction>
</comment>
<dbReference type="SMART" id="SM00387">
    <property type="entry name" value="HATPase_c"/>
    <property type="match status" value="1"/>
</dbReference>
<feature type="transmembrane region" description="Helical" evidence="7">
    <location>
        <begin position="177"/>
        <end position="200"/>
    </location>
</feature>
<dbReference type="Pfam" id="PF02518">
    <property type="entry name" value="HATPase_c"/>
    <property type="match status" value="1"/>
</dbReference>
<dbReference type="PANTHER" id="PTHR43304:SF1">
    <property type="entry name" value="PAC DOMAIN-CONTAINING PROTEIN"/>
    <property type="match status" value="1"/>
</dbReference>
<proteinExistence type="predicted"/>
<keyword evidence="3" id="KW-0597">Phosphoprotein</keyword>
<dbReference type="EC" id="2.7.13.3" evidence="2"/>
<dbReference type="GO" id="GO:0000155">
    <property type="term" value="F:phosphorelay sensor kinase activity"/>
    <property type="evidence" value="ECO:0007669"/>
    <property type="project" value="InterPro"/>
</dbReference>
<evidence type="ECO:0000259" key="8">
    <source>
        <dbReference type="PROSITE" id="PS50109"/>
    </source>
</evidence>
<keyword evidence="5" id="KW-0418">Kinase</keyword>
<dbReference type="Proteomes" id="UP000238157">
    <property type="component" value="Unassembled WGS sequence"/>
</dbReference>
<protein>
    <recommendedName>
        <fullName evidence="2">histidine kinase</fullName>
        <ecNumber evidence="2">2.7.13.3</ecNumber>
    </recommendedName>
</protein>
<feature type="transmembrane region" description="Helical" evidence="7">
    <location>
        <begin position="7"/>
        <end position="27"/>
    </location>
</feature>
<dbReference type="InterPro" id="IPR004358">
    <property type="entry name" value="Sig_transdc_His_kin-like_C"/>
</dbReference>
<reference evidence="9 10" key="1">
    <citation type="submission" date="2018-03" db="EMBL/GenBank/DDBJ databases">
        <title>Genomic Encyclopedia of Archaeal and Bacterial Type Strains, Phase II (KMG-II): from individual species to whole genera.</title>
        <authorList>
            <person name="Goeker M."/>
        </authorList>
    </citation>
    <scope>NUCLEOTIDE SEQUENCE [LARGE SCALE GENOMIC DNA]</scope>
    <source>
        <strain evidence="9 10">DSM 27929</strain>
    </source>
</reference>
<keyword evidence="10" id="KW-1185">Reference proteome</keyword>